<organism evidence="1 2">
    <name type="scientific">Candidatus Yanofskybacteria bacterium RIFCSPHIGHO2_12_FULL_45_19b</name>
    <dbReference type="NCBI Taxonomy" id="1802689"/>
    <lineage>
        <taxon>Bacteria</taxon>
        <taxon>Candidatus Yanofskyibacteriota</taxon>
    </lineage>
</organism>
<comment type="caution">
    <text evidence="1">The sequence shown here is derived from an EMBL/GenBank/DDBJ whole genome shotgun (WGS) entry which is preliminary data.</text>
</comment>
<dbReference type="AlphaFoldDB" id="A0A1F8G2R9"/>
<dbReference type="EMBL" id="MGKD01000023">
    <property type="protein sequence ID" value="OGN19078.1"/>
    <property type="molecule type" value="Genomic_DNA"/>
</dbReference>
<proteinExistence type="predicted"/>
<protein>
    <recommendedName>
        <fullName evidence="3">CARDB domain-containing protein</fullName>
    </recommendedName>
</protein>
<evidence type="ECO:0008006" key="3">
    <source>
        <dbReference type="Google" id="ProtNLM"/>
    </source>
</evidence>
<sequence>MQRPVKQSLIGLVFLAIIVLLFLGLRLLSTPIVTCFDNIQNQNEAGVDCGGICAKLCTPSLAPLKIKDTWLINAGSTAAGVSYDVLFRVTNSNPNFGSGSTVYQLNLYDQTGVVVSAQSGDFYILPGQTKYVYFALPTIKTIATRAEVKILSADWQLASNDFSQNLRLVVKNYDYHLSTQPGRAAELSGTMRNDSDLALEQVDLVVVLFENGVPVAANQTGVRTSSPKQDNGFLVFWQTPPVSGTPERVDIEVGTNIFQDANFIRRYGQPEKFQQFYP</sequence>
<name>A0A1F8G2R9_9BACT</name>
<dbReference type="STRING" id="1802689.A3F25_00885"/>
<evidence type="ECO:0000313" key="1">
    <source>
        <dbReference type="EMBL" id="OGN19078.1"/>
    </source>
</evidence>
<reference evidence="1 2" key="1">
    <citation type="journal article" date="2016" name="Nat. Commun.">
        <title>Thousands of microbial genomes shed light on interconnected biogeochemical processes in an aquifer system.</title>
        <authorList>
            <person name="Anantharaman K."/>
            <person name="Brown C.T."/>
            <person name="Hug L.A."/>
            <person name="Sharon I."/>
            <person name="Castelle C.J."/>
            <person name="Probst A.J."/>
            <person name="Thomas B.C."/>
            <person name="Singh A."/>
            <person name="Wilkins M.J."/>
            <person name="Karaoz U."/>
            <person name="Brodie E.L."/>
            <person name="Williams K.H."/>
            <person name="Hubbard S.S."/>
            <person name="Banfield J.F."/>
        </authorList>
    </citation>
    <scope>NUCLEOTIDE SEQUENCE [LARGE SCALE GENOMIC DNA]</scope>
</reference>
<evidence type="ECO:0000313" key="2">
    <source>
        <dbReference type="Proteomes" id="UP000177478"/>
    </source>
</evidence>
<gene>
    <name evidence="1" type="ORF">A3F25_00885</name>
</gene>
<accession>A0A1F8G2R9</accession>
<dbReference type="Proteomes" id="UP000177478">
    <property type="component" value="Unassembled WGS sequence"/>
</dbReference>